<comment type="caution">
    <text evidence="2">The sequence shown here is derived from an EMBL/GenBank/DDBJ whole genome shotgun (WGS) entry which is preliminary data.</text>
</comment>
<accession>A0A5J5I3T8</accession>
<dbReference type="EMBL" id="VYQA01000005">
    <property type="protein sequence ID" value="KAA9030917.1"/>
    <property type="molecule type" value="Genomic_DNA"/>
</dbReference>
<dbReference type="AlphaFoldDB" id="A0A5J5I3T8"/>
<evidence type="ECO:0000313" key="2">
    <source>
        <dbReference type="EMBL" id="KAA9030917.1"/>
    </source>
</evidence>
<proteinExistence type="predicted"/>
<protein>
    <submittedName>
        <fullName evidence="2">Helix-turn-helix domain-containing protein</fullName>
    </submittedName>
</protein>
<dbReference type="RefSeq" id="WP_150425465.1">
    <property type="nucleotide sequence ID" value="NZ_VYQA01000005.1"/>
</dbReference>
<dbReference type="Gene3D" id="1.10.10.60">
    <property type="entry name" value="Homeodomain-like"/>
    <property type="match status" value="1"/>
</dbReference>
<reference evidence="3 4" key="1">
    <citation type="submission" date="2019-09" db="EMBL/GenBank/DDBJ databases">
        <authorList>
            <person name="Feng G."/>
        </authorList>
    </citation>
    <scope>NUCLEOTIDE SEQUENCE [LARGE SCALE GENOMIC DNA]</scope>
    <source>
        <strain evidence="2 3">KACC 19283</strain>
        <strain evidence="1 4">KACC 19284</strain>
    </source>
</reference>
<evidence type="ECO:0000313" key="1">
    <source>
        <dbReference type="EMBL" id="KAA9018281.1"/>
    </source>
</evidence>
<dbReference type="Proteomes" id="UP000326364">
    <property type="component" value="Unassembled WGS sequence"/>
</dbReference>
<evidence type="ECO:0000313" key="3">
    <source>
        <dbReference type="Proteomes" id="UP000325933"/>
    </source>
</evidence>
<keyword evidence="4" id="KW-1185">Reference proteome</keyword>
<dbReference type="Proteomes" id="UP000325933">
    <property type="component" value="Unassembled WGS sequence"/>
</dbReference>
<gene>
    <name evidence="2" type="ORF">F4U95_09170</name>
    <name evidence="1" type="ORF">F4U96_09220</name>
</gene>
<name>A0A5J5I3T8_9SPHN</name>
<evidence type="ECO:0000313" key="4">
    <source>
        <dbReference type="Proteomes" id="UP000326364"/>
    </source>
</evidence>
<sequence>MKPVKPRRRFTEAEDAQLEKLRLAGLSLAQIANEMGRARSSIQMRLVTLASYDDDERFPI</sequence>
<dbReference type="EMBL" id="VYQB01000005">
    <property type="protein sequence ID" value="KAA9018281.1"/>
    <property type="molecule type" value="Genomic_DNA"/>
</dbReference>
<organism evidence="2 3">
    <name type="scientific">Sphingobium limneticum</name>
    <dbReference type="NCBI Taxonomy" id="1007511"/>
    <lineage>
        <taxon>Bacteria</taxon>
        <taxon>Pseudomonadati</taxon>
        <taxon>Pseudomonadota</taxon>
        <taxon>Alphaproteobacteria</taxon>
        <taxon>Sphingomonadales</taxon>
        <taxon>Sphingomonadaceae</taxon>
        <taxon>Sphingobium</taxon>
    </lineage>
</organism>